<dbReference type="GeneTree" id="ENSGT00950000183114"/>
<dbReference type="Gene3D" id="3.10.20.30">
    <property type="match status" value="1"/>
</dbReference>
<dbReference type="Gene3D" id="1.10.150.120">
    <property type="entry name" value="[2Fe-2S]-binding domain"/>
    <property type="match status" value="1"/>
</dbReference>
<dbReference type="GO" id="GO:0005506">
    <property type="term" value="F:iron ion binding"/>
    <property type="evidence" value="ECO:0007669"/>
    <property type="project" value="InterPro"/>
</dbReference>
<keyword evidence="4" id="KW-1185">Reference proteome</keyword>
<reference evidence="3" key="1">
    <citation type="submission" date="2025-08" db="UniProtKB">
        <authorList>
            <consortium name="Ensembl"/>
        </authorList>
    </citation>
    <scope>IDENTIFICATION</scope>
</reference>
<dbReference type="InterPro" id="IPR002888">
    <property type="entry name" value="2Fe-2S-bd"/>
</dbReference>
<dbReference type="SUPFAM" id="SSF54292">
    <property type="entry name" value="2Fe-2S ferredoxin-like"/>
    <property type="match status" value="1"/>
</dbReference>
<dbReference type="InterPro" id="IPR036884">
    <property type="entry name" value="2Fe-2S-bd_dom_sf"/>
</dbReference>
<dbReference type="InterPro" id="IPR012675">
    <property type="entry name" value="Beta-grasp_dom_sf"/>
</dbReference>
<feature type="region of interest" description="Disordered" evidence="1">
    <location>
        <begin position="156"/>
        <end position="178"/>
    </location>
</feature>
<dbReference type="PANTHER" id="PTHR45444:SF3">
    <property type="entry name" value="XANTHINE DEHYDROGENASE"/>
    <property type="match status" value="1"/>
</dbReference>
<feature type="domain" description="[2Fe-2S]-binding" evidence="2">
    <location>
        <begin position="72"/>
        <end position="145"/>
    </location>
</feature>
<name>A0A8C8XJG1_PANLE</name>
<sequence length="202" mass="22244">MYTERLVDRMFILVVEKNADPETTLLAYLRRKCILTLEGEGAMGTHSLGLIHFSANACLAPICSLHHVAVTTVEGIGSTKSRLHPVQERIAKSHGSQCGFCTPGIVMSMYTLLRNQPEPTIEEIEDAFQGNLCRCTGYRPILQGFRTFARVSGGSGTAPQAATLQNPSWQGPRAPGGRGKGGMASWWIYLHWTLLSLFRPRQ</sequence>
<dbReference type="PANTHER" id="PTHR45444">
    <property type="entry name" value="XANTHINE DEHYDROGENASE"/>
    <property type="match status" value="1"/>
</dbReference>
<dbReference type="Proteomes" id="UP000694399">
    <property type="component" value="Unassembled WGS sequence"/>
</dbReference>
<dbReference type="SUPFAM" id="SSF47741">
    <property type="entry name" value="CO dehydrogenase ISP C-domain like"/>
    <property type="match status" value="1"/>
</dbReference>
<dbReference type="GO" id="GO:0016491">
    <property type="term" value="F:oxidoreductase activity"/>
    <property type="evidence" value="ECO:0007669"/>
    <property type="project" value="InterPro"/>
</dbReference>
<evidence type="ECO:0000256" key="1">
    <source>
        <dbReference type="SAM" id="MobiDB-lite"/>
    </source>
</evidence>
<dbReference type="OMA" id="QEADDVW"/>
<protein>
    <recommendedName>
        <fullName evidence="2">[2Fe-2S]-binding domain-containing protein</fullName>
    </recommendedName>
</protein>
<reference evidence="3" key="2">
    <citation type="submission" date="2025-09" db="UniProtKB">
        <authorList>
            <consortium name="Ensembl"/>
        </authorList>
    </citation>
    <scope>IDENTIFICATION</scope>
</reference>
<dbReference type="InterPro" id="IPR016208">
    <property type="entry name" value="Ald_Oxase/xanthine_DH-like"/>
</dbReference>
<dbReference type="InterPro" id="IPR036010">
    <property type="entry name" value="2Fe-2S_ferredoxin-like_sf"/>
</dbReference>
<dbReference type="GO" id="GO:0051536">
    <property type="term" value="F:iron-sulfur cluster binding"/>
    <property type="evidence" value="ECO:0007669"/>
    <property type="project" value="InterPro"/>
</dbReference>
<accession>A0A8C8XJG1</accession>
<evidence type="ECO:0000313" key="3">
    <source>
        <dbReference type="Ensembl" id="ENSPLOP00000018769.1"/>
    </source>
</evidence>
<dbReference type="Ensembl" id="ENSPLOT00000020777.1">
    <property type="protein sequence ID" value="ENSPLOP00000018769.1"/>
    <property type="gene ID" value="ENSPLOG00000013732.1"/>
</dbReference>
<evidence type="ECO:0000313" key="4">
    <source>
        <dbReference type="Proteomes" id="UP000694399"/>
    </source>
</evidence>
<proteinExistence type="predicted"/>
<dbReference type="Pfam" id="PF01799">
    <property type="entry name" value="Fer2_2"/>
    <property type="match status" value="1"/>
</dbReference>
<feature type="compositionally biased region" description="Polar residues" evidence="1">
    <location>
        <begin position="157"/>
        <end position="169"/>
    </location>
</feature>
<dbReference type="AlphaFoldDB" id="A0A8C8XJG1"/>
<evidence type="ECO:0000259" key="2">
    <source>
        <dbReference type="Pfam" id="PF01799"/>
    </source>
</evidence>
<organism evidence="3 4">
    <name type="scientific">Panthera leo</name>
    <name type="common">Lion</name>
    <dbReference type="NCBI Taxonomy" id="9689"/>
    <lineage>
        <taxon>Eukaryota</taxon>
        <taxon>Metazoa</taxon>
        <taxon>Chordata</taxon>
        <taxon>Craniata</taxon>
        <taxon>Vertebrata</taxon>
        <taxon>Euteleostomi</taxon>
        <taxon>Mammalia</taxon>
        <taxon>Eutheria</taxon>
        <taxon>Laurasiatheria</taxon>
        <taxon>Carnivora</taxon>
        <taxon>Feliformia</taxon>
        <taxon>Felidae</taxon>
        <taxon>Pantherinae</taxon>
        <taxon>Panthera</taxon>
    </lineage>
</organism>